<dbReference type="OrthoDB" id="341300at2759"/>
<dbReference type="PANTHER" id="PTHR42663">
    <property type="entry name" value="HYDROLASE C777.06C-RELATED-RELATED"/>
    <property type="match status" value="1"/>
</dbReference>
<keyword evidence="4" id="KW-1185">Reference proteome</keyword>
<name>A0A815IQK0_9BILA</name>
<dbReference type="Gene3D" id="3.60.15.10">
    <property type="entry name" value="Ribonuclease Z/Hydroxyacylglutathione hydrolase-like"/>
    <property type="match status" value="1"/>
</dbReference>
<dbReference type="Proteomes" id="UP000681722">
    <property type="component" value="Unassembled WGS sequence"/>
</dbReference>
<dbReference type="AlphaFoldDB" id="A0A815IQK0"/>
<comment type="caution">
    <text evidence="2">The sequence shown here is derived from an EMBL/GenBank/DDBJ whole genome shotgun (WGS) entry which is preliminary data.</text>
</comment>
<accession>A0A815IQK0</accession>
<dbReference type="EMBL" id="CAJOBC010074405">
    <property type="protein sequence ID" value="CAF4253626.1"/>
    <property type="molecule type" value="Genomic_DNA"/>
</dbReference>
<reference evidence="2" key="1">
    <citation type="submission" date="2021-02" db="EMBL/GenBank/DDBJ databases">
        <authorList>
            <person name="Nowell W R."/>
        </authorList>
    </citation>
    <scope>NUCLEOTIDE SEQUENCE</scope>
</reference>
<dbReference type="Proteomes" id="UP000663829">
    <property type="component" value="Unassembled WGS sequence"/>
</dbReference>
<evidence type="ECO:0000313" key="4">
    <source>
        <dbReference type="Proteomes" id="UP000663829"/>
    </source>
</evidence>
<sequence length="329" mass="37883">MEHATHLSHLIVLGSGTSEGIPRVTCLTKKSENNYCQVCHDANPFKSEKLDNNNNKRSKNFRRNTSLLLKITNPNPHKESQQDKTHKTPFYHVLIDCGKFFYPSAMEWFPMFNITHLDSVIISHCHADASFGIDDLRDWCLNVEHGGTVIPVYMTKEDTTIIVQHFPYFQSSVENAKQIGGGIPALKNLEMVENKPIEIVPNYFITVFTVNHGLGNSLGFLLAGPNNEKIIWCSDVKFVPEENLHYFENLDILFLDLLFDINQKKHPSHFCYEDSIEFIRKFKPKHTYFVGMNHTVDHTLMNEKLKNEFKNEIGKMKVELGYDGLCVEF</sequence>
<dbReference type="SUPFAM" id="SSF56281">
    <property type="entry name" value="Metallo-hydrolase/oxidoreductase"/>
    <property type="match status" value="1"/>
</dbReference>
<feature type="domain" description="Metallo-beta-lactamase" evidence="1">
    <location>
        <begin position="93"/>
        <end position="290"/>
    </location>
</feature>
<evidence type="ECO:0000313" key="2">
    <source>
        <dbReference type="EMBL" id="CAF1368944.1"/>
    </source>
</evidence>
<organism evidence="2 4">
    <name type="scientific">Didymodactylos carnosus</name>
    <dbReference type="NCBI Taxonomy" id="1234261"/>
    <lineage>
        <taxon>Eukaryota</taxon>
        <taxon>Metazoa</taxon>
        <taxon>Spiralia</taxon>
        <taxon>Gnathifera</taxon>
        <taxon>Rotifera</taxon>
        <taxon>Eurotatoria</taxon>
        <taxon>Bdelloidea</taxon>
        <taxon>Philodinida</taxon>
        <taxon>Philodinidae</taxon>
        <taxon>Didymodactylos</taxon>
    </lineage>
</organism>
<dbReference type="EMBL" id="CAJNOQ010015809">
    <property type="protein sequence ID" value="CAF1368944.1"/>
    <property type="molecule type" value="Genomic_DNA"/>
</dbReference>
<dbReference type="CDD" id="cd16279">
    <property type="entry name" value="metallo-hydrolase-like_MBL-fold"/>
    <property type="match status" value="1"/>
</dbReference>
<evidence type="ECO:0000259" key="1">
    <source>
        <dbReference type="Pfam" id="PF12706"/>
    </source>
</evidence>
<dbReference type="InterPro" id="IPR036866">
    <property type="entry name" value="RibonucZ/Hydroxyglut_hydro"/>
</dbReference>
<dbReference type="PANTHER" id="PTHR42663:SF6">
    <property type="entry name" value="HYDROLASE C777.06C-RELATED"/>
    <property type="match status" value="1"/>
</dbReference>
<gene>
    <name evidence="2" type="ORF">GPM918_LOCUS31757</name>
    <name evidence="3" type="ORF">SRO942_LOCUS32408</name>
</gene>
<dbReference type="InterPro" id="IPR001279">
    <property type="entry name" value="Metallo-B-lactamas"/>
</dbReference>
<protein>
    <recommendedName>
        <fullName evidence="1">Metallo-beta-lactamase domain-containing protein</fullName>
    </recommendedName>
</protein>
<dbReference type="Pfam" id="PF12706">
    <property type="entry name" value="Lactamase_B_2"/>
    <property type="match status" value="1"/>
</dbReference>
<proteinExistence type="predicted"/>
<evidence type="ECO:0000313" key="3">
    <source>
        <dbReference type="EMBL" id="CAF4253626.1"/>
    </source>
</evidence>